<evidence type="ECO:0000256" key="1">
    <source>
        <dbReference type="SAM" id="MobiDB-lite"/>
    </source>
</evidence>
<keyword evidence="2" id="KW-0812">Transmembrane</keyword>
<feature type="transmembrane region" description="Helical" evidence="2">
    <location>
        <begin position="77"/>
        <end position="99"/>
    </location>
</feature>
<sequence>MNTDTRGRGWSRFGALLGGVISVAANVAHSYIPPAGAPADWQPMPGAVVGSIVWPVILFVAIEILVRVAWPLGRQWAVLRFGGMIPVALVAGVVSYRHLSSLLTYYGEDRLVSALGPLAIDGLMIMATGALLVIGHRTSTPVQDASPTPEPVPDARRRPQDVPAPSPTSLPVPDERSPHVPAVPQTPPAVPAVLVAEDRPEPAVPAVVVRAVAPAITNVPVLDRRPVTDWPAPPLPADLLDRARAAATEHEQTNGRPITRDELRAVLRVSNDTTGQIMRTLGLTAPRTSIAGVNGTPLPEVAR</sequence>
<evidence type="ECO:0000313" key="4">
    <source>
        <dbReference type="Proteomes" id="UP000630887"/>
    </source>
</evidence>
<organism evidence="3 4">
    <name type="scientific">Catellatospora coxensis</name>
    <dbReference type="NCBI Taxonomy" id="310354"/>
    <lineage>
        <taxon>Bacteria</taxon>
        <taxon>Bacillati</taxon>
        <taxon>Actinomycetota</taxon>
        <taxon>Actinomycetes</taxon>
        <taxon>Micromonosporales</taxon>
        <taxon>Micromonosporaceae</taxon>
        <taxon>Catellatospora</taxon>
    </lineage>
</organism>
<feature type="transmembrane region" description="Helical" evidence="2">
    <location>
        <begin position="12"/>
        <end position="32"/>
    </location>
</feature>
<keyword evidence="2" id="KW-0472">Membrane</keyword>
<comment type="caution">
    <text evidence="3">The sequence shown here is derived from an EMBL/GenBank/DDBJ whole genome shotgun (WGS) entry which is preliminary data.</text>
</comment>
<feature type="transmembrane region" description="Helical" evidence="2">
    <location>
        <begin position="52"/>
        <end position="70"/>
    </location>
</feature>
<feature type="transmembrane region" description="Helical" evidence="2">
    <location>
        <begin position="111"/>
        <end position="134"/>
    </location>
</feature>
<keyword evidence="4" id="KW-1185">Reference proteome</keyword>
<accession>A0A8J3L3Z4</accession>
<keyword evidence="2" id="KW-1133">Transmembrane helix</keyword>
<evidence type="ECO:0000313" key="3">
    <source>
        <dbReference type="EMBL" id="GIG11647.1"/>
    </source>
</evidence>
<evidence type="ECO:0000256" key="2">
    <source>
        <dbReference type="SAM" id="Phobius"/>
    </source>
</evidence>
<proteinExistence type="predicted"/>
<feature type="region of interest" description="Disordered" evidence="1">
    <location>
        <begin position="140"/>
        <end position="185"/>
    </location>
</feature>
<dbReference type="Proteomes" id="UP000630887">
    <property type="component" value="Unassembled WGS sequence"/>
</dbReference>
<name>A0A8J3L3Z4_9ACTN</name>
<dbReference type="AlphaFoldDB" id="A0A8J3L3Z4"/>
<dbReference type="RefSeq" id="WP_203699603.1">
    <property type="nucleotide sequence ID" value="NZ_BONI01000176.1"/>
</dbReference>
<reference evidence="3 4" key="1">
    <citation type="submission" date="2021-01" db="EMBL/GenBank/DDBJ databases">
        <title>Whole genome shotgun sequence of Catellatospora coxensis NBRC 107359.</title>
        <authorList>
            <person name="Komaki H."/>
            <person name="Tamura T."/>
        </authorList>
    </citation>
    <scope>NUCLEOTIDE SEQUENCE [LARGE SCALE GENOMIC DNA]</scope>
    <source>
        <strain evidence="3 4">NBRC 107359</strain>
    </source>
</reference>
<protein>
    <recommendedName>
        <fullName evidence="5">DUF2637 domain-containing protein</fullName>
    </recommendedName>
</protein>
<dbReference type="EMBL" id="BONI01000176">
    <property type="protein sequence ID" value="GIG11647.1"/>
    <property type="molecule type" value="Genomic_DNA"/>
</dbReference>
<evidence type="ECO:0008006" key="5">
    <source>
        <dbReference type="Google" id="ProtNLM"/>
    </source>
</evidence>
<gene>
    <name evidence="3" type="ORF">Cco03nite_83470</name>
</gene>